<dbReference type="InterPro" id="IPR025649">
    <property type="entry name" value="DUF4360"/>
</dbReference>
<accession>A0AAE0XGD5</accession>
<organism evidence="2 3">
    <name type="scientific">Podospora appendiculata</name>
    <dbReference type="NCBI Taxonomy" id="314037"/>
    <lineage>
        <taxon>Eukaryota</taxon>
        <taxon>Fungi</taxon>
        <taxon>Dikarya</taxon>
        <taxon>Ascomycota</taxon>
        <taxon>Pezizomycotina</taxon>
        <taxon>Sordariomycetes</taxon>
        <taxon>Sordariomycetidae</taxon>
        <taxon>Sordariales</taxon>
        <taxon>Podosporaceae</taxon>
        <taxon>Podospora</taxon>
    </lineage>
</organism>
<evidence type="ECO:0000313" key="3">
    <source>
        <dbReference type="Proteomes" id="UP001270362"/>
    </source>
</evidence>
<feature type="signal peptide" evidence="1">
    <location>
        <begin position="1"/>
        <end position="28"/>
    </location>
</feature>
<proteinExistence type="predicted"/>
<dbReference type="Proteomes" id="UP001270362">
    <property type="component" value="Unassembled WGS sequence"/>
</dbReference>
<sequence>MNSTRQLLPFPLLLYLLLLLIATVSVSATPAPTITSMTYSGNGCPQGSVTARVVLDTDASDNNKFKLVAFFADNKLQPILGPDIPISGNKRRQCQVHYRVVLDPAFRLHINARGIDLVGYVPLVAGLKFQLAATMWLNSMDMMTTSANLTVIGDGFSIGPDLVQHGSSADAGISNYAGGDSIYVSINSLLDDKLSPGAVVEAPAEEKLWSVAVSLDVFPKGRV</sequence>
<name>A0AAE0XGD5_9PEZI</name>
<keyword evidence="1" id="KW-0732">Signal</keyword>
<evidence type="ECO:0000256" key="1">
    <source>
        <dbReference type="SAM" id="SignalP"/>
    </source>
</evidence>
<gene>
    <name evidence="2" type="ORF">B0T22DRAFT_486772</name>
</gene>
<reference evidence="2" key="1">
    <citation type="journal article" date="2023" name="Mol. Phylogenet. Evol.">
        <title>Genome-scale phylogeny and comparative genomics of the fungal order Sordariales.</title>
        <authorList>
            <person name="Hensen N."/>
            <person name="Bonometti L."/>
            <person name="Westerberg I."/>
            <person name="Brannstrom I.O."/>
            <person name="Guillou S."/>
            <person name="Cros-Aarteil S."/>
            <person name="Calhoun S."/>
            <person name="Haridas S."/>
            <person name="Kuo A."/>
            <person name="Mondo S."/>
            <person name="Pangilinan J."/>
            <person name="Riley R."/>
            <person name="LaButti K."/>
            <person name="Andreopoulos B."/>
            <person name="Lipzen A."/>
            <person name="Chen C."/>
            <person name="Yan M."/>
            <person name="Daum C."/>
            <person name="Ng V."/>
            <person name="Clum A."/>
            <person name="Steindorff A."/>
            <person name="Ohm R.A."/>
            <person name="Martin F."/>
            <person name="Silar P."/>
            <person name="Natvig D.O."/>
            <person name="Lalanne C."/>
            <person name="Gautier V."/>
            <person name="Ament-Velasquez S.L."/>
            <person name="Kruys A."/>
            <person name="Hutchinson M.I."/>
            <person name="Powell A.J."/>
            <person name="Barry K."/>
            <person name="Miller A.N."/>
            <person name="Grigoriev I.V."/>
            <person name="Debuchy R."/>
            <person name="Gladieux P."/>
            <person name="Hiltunen Thoren M."/>
            <person name="Johannesson H."/>
        </authorList>
    </citation>
    <scope>NUCLEOTIDE SEQUENCE</scope>
    <source>
        <strain evidence="2">CBS 314.62</strain>
    </source>
</reference>
<protein>
    <submittedName>
        <fullName evidence="2">Uncharacterized protein</fullName>
    </submittedName>
</protein>
<feature type="chain" id="PRO_5042092680" evidence="1">
    <location>
        <begin position="29"/>
        <end position="223"/>
    </location>
</feature>
<dbReference type="EMBL" id="JAULSO010000001">
    <property type="protein sequence ID" value="KAK3692959.1"/>
    <property type="molecule type" value="Genomic_DNA"/>
</dbReference>
<evidence type="ECO:0000313" key="2">
    <source>
        <dbReference type="EMBL" id="KAK3692959.1"/>
    </source>
</evidence>
<reference evidence="2" key="2">
    <citation type="submission" date="2023-06" db="EMBL/GenBank/DDBJ databases">
        <authorList>
            <consortium name="Lawrence Berkeley National Laboratory"/>
            <person name="Haridas S."/>
            <person name="Hensen N."/>
            <person name="Bonometti L."/>
            <person name="Westerberg I."/>
            <person name="Brannstrom I.O."/>
            <person name="Guillou S."/>
            <person name="Cros-Aarteil S."/>
            <person name="Calhoun S."/>
            <person name="Kuo A."/>
            <person name="Mondo S."/>
            <person name="Pangilinan J."/>
            <person name="Riley R."/>
            <person name="Labutti K."/>
            <person name="Andreopoulos B."/>
            <person name="Lipzen A."/>
            <person name="Chen C."/>
            <person name="Yanf M."/>
            <person name="Daum C."/>
            <person name="Ng V."/>
            <person name="Clum A."/>
            <person name="Steindorff A."/>
            <person name="Ohm R."/>
            <person name="Martin F."/>
            <person name="Silar P."/>
            <person name="Natvig D."/>
            <person name="Lalanne C."/>
            <person name="Gautier V."/>
            <person name="Ament-Velasquez S.L."/>
            <person name="Kruys A."/>
            <person name="Hutchinson M.I."/>
            <person name="Powell A.J."/>
            <person name="Barry K."/>
            <person name="Miller A.N."/>
            <person name="Grigoriev I.V."/>
            <person name="Debuchy R."/>
            <person name="Gladieux P."/>
            <person name="Thoren M.H."/>
            <person name="Johannesson H."/>
        </authorList>
    </citation>
    <scope>NUCLEOTIDE SEQUENCE</scope>
    <source>
        <strain evidence="2">CBS 314.62</strain>
    </source>
</reference>
<comment type="caution">
    <text evidence="2">The sequence shown here is derived from an EMBL/GenBank/DDBJ whole genome shotgun (WGS) entry which is preliminary data.</text>
</comment>
<keyword evidence="3" id="KW-1185">Reference proteome</keyword>
<dbReference type="AlphaFoldDB" id="A0AAE0XGD5"/>
<dbReference type="Pfam" id="PF14273">
    <property type="entry name" value="DUF4360"/>
    <property type="match status" value="1"/>
</dbReference>